<evidence type="ECO:0000256" key="2">
    <source>
        <dbReference type="PROSITE-ProRule" id="PRU00285"/>
    </source>
</evidence>
<sequence length="332" mass="36997">MDLLAFIIESSKFIDSSNISTRWEYDGDKIVCKASLPAVRMEDVKIDINDKELTLTRELNIADGGTILRRFLKVSRNFDLPDGVKRSNFKSTSMEDGVLTVTFTRDAAATANTSSRSVYKKVIAFLNAVIYWETSLDKHVLKASLLPGMKKEDVKIEIEDDGTELKMIVLLETEEEEGDTIPEWLLEEFTDGKIIRSFKLPADVRLDDFKTAMEEDGVLTVTFTKPIKPKKTQQQRQLTSKLLGFLAKAAAAPFAKLNQKSKLLRVLSAKKLISKLGVLAKAAPVCILCGHASSNSGSSNNSNSQRLLGLVFPFSVKELVYCYRELSNVVFV</sequence>
<dbReference type="Gene3D" id="2.60.40.790">
    <property type="match status" value="2"/>
</dbReference>
<evidence type="ECO:0000313" key="5">
    <source>
        <dbReference type="EMBL" id="GAY61171.1"/>
    </source>
</evidence>
<comment type="similarity">
    <text evidence="2 3">Belongs to the small heat shock protein (HSP20) family.</text>
</comment>
<dbReference type="PROSITE" id="PS01031">
    <property type="entry name" value="SHSP"/>
    <property type="match status" value="2"/>
</dbReference>
<proteinExistence type="inferred from homology"/>
<dbReference type="STRING" id="55188.A0A2H5Q9E6"/>
<accession>A0A2H5Q9E6</accession>
<name>A0A2H5Q9E6_CITUN</name>
<protein>
    <recommendedName>
        <fullName evidence="4">SHSP domain-containing protein</fullName>
    </recommendedName>
</protein>
<feature type="domain" description="SHSP" evidence="4">
    <location>
        <begin position="12"/>
        <end position="121"/>
    </location>
</feature>
<dbReference type="CDD" id="cd06464">
    <property type="entry name" value="ACD_sHsps-like"/>
    <property type="match status" value="1"/>
</dbReference>
<gene>
    <name evidence="5" type="ORF">CUMW_207750</name>
</gene>
<dbReference type="InterPro" id="IPR008978">
    <property type="entry name" value="HSP20-like_chaperone"/>
</dbReference>
<dbReference type="SUPFAM" id="SSF49764">
    <property type="entry name" value="HSP20-like chaperones"/>
    <property type="match status" value="2"/>
</dbReference>
<evidence type="ECO:0000256" key="1">
    <source>
        <dbReference type="ARBA" id="ARBA00023016"/>
    </source>
</evidence>
<evidence type="ECO:0000256" key="3">
    <source>
        <dbReference type="RuleBase" id="RU003616"/>
    </source>
</evidence>
<dbReference type="InterPro" id="IPR031107">
    <property type="entry name" value="Small_HSP"/>
</dbReference>
<reference evidence="5 6" key="1">
    <citation type="journal article" date="2017" name="Front. Genet.">
        <title>Draft sequencing of the heterozygous diploid genome of Satsuma (Citrus unshiu Marc.) using a hybrid assembly approach.</title>
        <authorList>
            <person name="Shimizu T."/>
            <person name="Tanizawa Y."/>
            <person name="Mochizuki T."/>
            <person name="Nagasaki H."/>
            <person name="Yoshioka T."/>
            <person name="Toyoda A."/>
            <person name="Fujiyama A."/>
            <person name="Kaminuma E."/>
            <person name="Nakamura Y."/>
        </authorList>
    </citation>
    <scope>NUCLEOTIDE SEQUENCE [LARGE SCALE GENOMIC DNA]</scope>
    <source>
        <strain evidence="6">cv. Miyagawa wase</strain>
    </source>
</reference>
<comment type="caution">
    <text evidence="5">The sequence shown here is derived from an EMBL/GenBank/DDBJ whole genome shotgun (WGS) entry which is preliminary data.</text>
</comment>
<dbReference type="InterPro" id="IPR002068">
    <property type="entry name" value="A-crystallin/Hsp20_dom"/>
</dbReference>
<organism evidence="5 6">
    <name type="scientific">Citrus unshiu</name>
    <name type="common">Satsuma mandarin</name>
    <name type="synonym">Citrus nobilis var. unshiu</name>
    <dbReference type="NCBI Taxonomy" id="55188"/>
    <lineage>
        <taxon>Eukaryota</taxon>
        <taxon>Viridiplantae</taxon>
        <taxon>Streptophyta</taxon>
        <taxon>Embryophyta</taxon>
        <taxon>Tracheophyta</taxon>
        <taxon>Spermatophyta</taxon>
        <taxon>Magnoliopsida</taxon>
        <taxon>eudicotyledons</taxon>
        <taxon>Gunneridae</taxon>
        <taxon>Pentapetalae</taxon>
        <taxon>rosids</taxon>
        <taxon>malvids</taxon>
        <taxon>Sapindales</taxon>
        <taxon>Rutaceae</taxon>
        <taxon>Aurantioideae</taxon>
        <taxon>Citrus</taxon>
    </lineage>
</organism>
<evidence type="ECO:0000313" key="6">
    <source>
        <dbReference type="Proteomes" id="UP000236630"/>
    </source>
</evidence>
<feature type="domain" description="SHSP" evidence="4">
    <location>
        <begin position="122"/>
        <end position="241"/>
    </location>
</feature>
<dbReference type="Proteomes" id="UP000236630">
    <property type="component" value="Unassembled WGS sequence"/>
</dbReference>
<dbReference type="Pfam" id="PF00011">
    <property type="entry name" value="HSP20"/>
    <property type="match status" value="2"/>
</dbReference>
<dbReference type="AlphaFoldDB" id="A0A2H5Q9E6"/>
<dbReference type="PANTHER" id="PTHR11527">
    <property type="entry name" value="HEAT-SHOCK PROTEIN 20 FAMILY MEMBER"/>
    <property type="match status" value="1"/>
</dbReference>
<evidence type="ECO:0000259" key="4">
    <source>
        <dbReference type="PROSITE" id="PS01031"/>
    </source>
</evidence>
<dbReference type="EMBL" id="BDQV01000260">
    <property type="protein sequence ID" value="GAY61171.1"/>
    <property type="molecule type" value="Genomic_DNA"/>
</dbReference>
<keyword evidence="6" id="KW-1185">Reference proteome</keyword>
<keyword evidence="1" id="KW-0346">Stress response</keyword>